<evidence type="ECO:0000256" key="3">
    <source>
        <dbReference type="ARBA" id="ARBA00013087"/>
    </source>
</evidence>
<dbReference type="InterPro" id="IPR012133">
    <property type="entry name" value="Alpha-hydoxy_acid_DH_FMN"/>
</dbReference>
<accession>A0A7Y0L756</accession>
<organism evidence="17 18">
    <name type="scientific">Sulfobacillus harzensis</name>
    <dbReference type="NCBI Taxonomy" id="2729629"/>
    <lineage>
        <taxon>Bacteria</taxon>
        <taxon>Bacillati</taxon>
        <taxon>Bacillota</taxon>
        <taxon>Clostridia</taxon>
        <taxon>Eubacteriales</taxon>
        <taxon>Clostridiales Family XVII. Incertae Sedis</taxon>
        <taxon>Sulfobacillus</taxon>
    </lineage>
</organism>
<evidence type="ECO:0000256" key="15">
    <source>
        <dbReference type="PIRSR" id="PIRSR000138-2"/>
    </source>
</evidence>
<evidence type="ECO:0000256" key="4">
    <source>
        <dbReference type="ARBA" id="ARBA00022630"/>
    </source>
</evidence>
<dbReference type="InterPro" id="IPR013785">
    <property type="entry name" value="Aldolase_TIM"/>
</dbReference>
<dbReference type="EC" id="1.1.3.15" evidence="3"/>
<dbReference type="GO" id="GO:0003973">
    <property type="term" value="F:(S)-2-hydroxy-acid oxidase activity"/>
    <property type="evidence" value="ECO:0007669"/>
    <property type="project" value="UniProtKB-EC"/>
</dbReference>
<feature type="binding site" evidence="15">
    <location>
        <position position="288"/>
    </location>
    <ligand>
        <name>glyoxylate</name>
        <dbReference type="ChEBI" id="CHEBI:36655"/>
    </ligand>
</feature>
<protein>
    <recommendedName>
        <fullName evidence="8">L-lactate oxidase</fullName>
        <ecNumber evidence="3">1.1.3.15</ecNumber>
    </recommendedName>
    <alternativeName>
        <fullName evidence="13">(S)-2-hydroxy-acid oxidase</fullName>
    </alternativeName>
</protein>
<evidence type="ECO:0000256" key="13">
    <source>
        <dbReference type="ARBA" id="ARBA00079803"/>
    </source>
</evidence>
<feature type="binding site" evidence="15">
    <location>
        <position position="153"/>
    </location>
    <ligand>
        <name>glyoxylate</name>
        <dbReference type="ChEBI" id="CHEBI:36655"/>
    </ligand>
</feature>
<feature type="binding site" evidence="15">
    <location>
        <position position="261"/>
    </location>
    <ligand>
        <name>FMN</name>
        <dbReference type="ChEBI" id="CHEBI:58210"/>
    </ligand>
</feature>
<evidence type="ECO:0000256" key="11">
    <source>
        <dbReference type="ARBA" id="ARBA00050773"/>
    </source>
</evidence>
<keyword evidence="4 15" id="KW-0285">Flavoprotein</keyword>
<evidence type="ECO:0000313" key="17">
    <source>
        <dbReference type="EMBL" id="NMP23154.1"/>
    </source>
</evidence>
<feature type="domain" description="FMN hydroxy acid dehydrogenase" evidence="16">
    <location>
        <begin position="21"/>
        <end position="389"/>
    </location>
</feature>
<dbReference type="InterPro" id="IPR008259">
    <property type="entry name" value="FMN_hydac_DH_AS"/>
</dbReference>
<feature type="binding site" evidence="15">
    <location>
        <position position="151"/>
    </location>
    <ligand>
        <name>FMN</name>
        <dbReference type="ChEBI" id="CHEBI:58210"/>
    </ligand>
</feature>
<feature type="binding site" evidence="15">
    <location>
        <begin position="316"/>
        <end position="320"/>
    </location>
    <ligand>
        <name>FMN</name>
        <dbReference type="ChEBI" id="CHEBI:58210"/>
    </ligand>
</feature>
<evidence type="ECO:0000256" key="9">
    <source>
        <dbReference type="ARBA" id="ARBA00048754"/>
    </source>
</evidence>
<comment type="similarity">
    <text evidence="7">Belongs to the FMN-dependent alpha-hydroxy acid dehydrogenase family.</text>
</comment>
<feature type="binding site" evidence="15">
    <location>
        <position position="285"/>
    </location>
    <ligand>
        <name>glyoxylate</name>
        <dbReference type="ChEBI" id="CHEBI:36655"/>
    </ligand>
</feature>
<comment type="caution">
    <text evidence="17">The sequence shown here is derived from an EMBL/GenBank/DDBJ whole genome shotgun (WGS) entry which is preliminary data.</text>
</comment>
<keyword evidence="5 15" id="KW-0288">FMN</keyword>
<sequence>MSQYGLEAQMRMYMQALSGQSNWAWPVGIDQWRAAARRAMSREAWGYVEGAAGTEDTMHENRRALERIRIRSRMLRDVSDRDLSTTLMGQHFSVPFLLAPIGVQEIVHPDGDMASAAAAAASNVPFVLSTVSSFSIEQVAQAMGSARRWFQLYPGRDPEVMKSFLSRAEQAGYSAVVVTVDTTMLGWRPKDLETLYLPFLFGRGIANYTSDPAFRARLQESPGQDPAAAVQEFLRIYVNPAFTWGDLAELRQWTRLPVLVKGLTHPADVSRAQSLGFDGVIVSNHGGRQVDGGVATIAVLPAIRQAVGDTFPILMDSGIRSAQDVFKALALGADAVLLGRPYLYALAVGGQEAVEDLLMQFKAELDLQLALSGHRSISTIESNDVMVRS</sequence>
<dbReference type="PANTHER" id="PTHR10578">
    <property type="entry name" value="S -2-HYDROXY-ACID OXIDASE-RELATED"/>
    <property type="match status" value="1"/>
</dbReference>
<comment type="cofactor">
    <cofactor evidence="2">
        <name>FMN</name>
        <dbReference type="ChEBI" id="CHEBI:58210"/>
    </cofactor>
</comment>
<evidence type="ECO:0000256" key="8">
    <source>
        <dbReference type="ARBA" id="ARBA00029513"/>
    </source>
</evidence>
<feature type="binding site" evidence="15">
    <location>
        <position position="283"/>
    </location>
    <ligand>
        <name>FMN</name>
        <dbReference type="ChEBI" id="CHEBI:58210"/>
    </ligand>
</feature>
<evidence type="ECO:0000256" key="12">
    <source>
        <dbReference type="ARBA" id="ARBA00052949"/>
    </source>
</evidence>
<dbReference type="RefSeq" id="WP_169100173.1">
    <property type="nucleotide sequence ID" value="NZ_JABBVZ010000041.1"/>
</dbReference>
<proteinExistence type="inferred from homology"/>
<keyword evidence="6" id="KW-0560">Oxidoreductase</keyword>
<evidence type="ECO:0000256" key="1">
    <source>
        <dbReference type="ARBA" id="ARBA00000616"/>
    </source>
</evidence>
<dbReference type="FunFam" id="3.20.20.70:FF:000029">
    <property type="entry name" value="L-lactate dehydrogenase"/>
    <property type="match status" value="1"/>
</dbReference>
<dbReference type="InterPro" id="IPR000262">
    <property type="entry name" value="FMN-dep_DH"/>
</dbReference>
<feature type="binding site" evidence="15">
    <location>
        <position position="129"/>
    </location>
    <ligand>
        <name>FMN</name>
        <dbReference type="ChEBI" id="CHEBI:58210"/>
    </ligand>
</feature>
<evidence type="ECO:0000256" key="2">
    <source>
        <dbReference type="ARBA" id="ARBA00001917"/>
    </source>
</evidence>
<evidence type="ECO:0000259" key="16">
    <source>
        <dbReference type="PROSITE" id="PS51349"/>
    </source>
</evidence>
<evidence type="ECO:0000256" key="5">
    <source>
        <dbReference type="ARBA" id="ARBA00022643"/>
    </source>
</evidence>
<feature type="active site" description="Proton acceptor" evidence="14">
    <location>
        <position position="285"/>
    </location>
</feature>
<dbReference type="SUPFAM" id="SSF51395">
    <property type="entry name" value="FMN-linked oxidoreductases"/>
    <property type="match status" value="1"/>
</dbReference>
<dbReference type="PANTHER" id="PTHR10578:SF143">
    <property type="entry name" value="FMN-DEPENDENT ALPHA-HYDROXY ACID DEHYDROGENASE PB1A11.03"/>
    <property type="match status" value="1"/>
</dbReference>
<evidence type="ECO:0000313" key="18">
    <source>
        <dbReference type="Proteomes" id="UP000533476"/>
    </source>
</evidence>
<dbReference type="Gene3D" id="3.20.20.70">
    <property type="entry name" value="Aldolase class I"/>
    <property type="match status" value="1"/>
</dbReference>
<feature type="binding site" evidence="15">
    <location>
        <position position="188"/>
    </location>
    <ligand>
        <name>glyoxylate</name>
        <dbReference type="ChEBI" id="CHEBI:36655"/>
    </ligand>
</feature>
<reference evidence="17 18" key="1">
    <citation type="submission" date="2020-04" db="EMBL/GenBank/DDBJ databases">
        <authorList>
            <person name="Zhang R."/>
            <person name="Schippers A."/>
        </authorList>
    </citation>
    <scope>NUCLEOTIDE SEQUENCE [LARGE SCALE GENOMIC DNA]</scope>
    <source>
        <strain evidence="17 18">DSM 109850</strain>
    </source>
</reference>
<comment type="catalytic activity">
    <reaction evidence="12">
        <text>2-hydroxyoctanoate + O2 = 2-oxooctanoate + H2O2</text>
        <dbReference type="Rhea" id="RHEA:67940"/>
        <dbReference type="ChEBI" id="CHEBI:15379"/>
        <dbReference type="ChEBI" id="CHEBI:16240"/>
        <dbReference type="ChEBI" id="CHEBI:133514"/>
        <dbReference type="ChEBI" id="CHEBI:176689"/>
    </reaction>
</comment>
<dbReference type="PIRSF" id="PIRSF000138">
    <property type="entry name" value="Al-hdrx_acd_dh"/>
    <property type="match status" value="1"/>
</dbReference>
<name>A0A7Y0L756_9FIRM</name>
<evidence type="ECO:0000256" key="6">
    <source>
        <dbReference type="ARBA" id="ARBA00023002"/>
    </source>
</evidence>
<comment type="catalytic activity">
    <reaction evidence="1">
        <text>a (2S)-2-hydroxycarboxylate + O2 = a 2-oxocarboxylate + H2O2</text>
        <dbReference type="Rhea" id="RHEA:16789"/>
        <dbReference type="ChEBI" id="CHEBI:15379"/>
        <dbReference type="ChEBI" id="CHEBI:16240"/>
        <dbReference type="ChEBI" id="CHEBI:35179"/>
        <dbReference type="ChEBI" id="CHEBI:58123"/>
        <dbReference type="EC" id="1.1.3.15"/>
    </reaction>
</comment>
<feature type="binding site" evidence="15">
    <location>
        <position position="47"/>
    </location>
    <ligand>
        <name>glyoxylate</name>
        <dbReference type="ChEBI" id="CHEBI:36655"/>
    </ligand>
</feature>
<feature type="binding site" evidence="15">
    <location>
        <position position="179"/>
    </location>
    <ligand>
        <name>FMN</name>
        <dbReference type="ChEBI" id="CHEBI:58210"/>
    </ligand>
</feature>
<dbReference type="Pfam" id="PF01070">
    <property type="entry name" value="FMN_dh"/>
    <property type="match status" value="1"/>
</dbReference>
<evidence type="ECO:0000256" key="7">
    <source>
        <dbReference type="ARBA" id="ARBA00024042"/>
    </source>
</evidence>
<comment type="catalytic activity">
    <reaction evidence="10">
        <text>mandelate + O2 = phenylglyoxylate + H2O2</text>
        <dbReference type="Rhea" id="RHEA:68968"/>
        <dbReference type="ChEBI" id="CHEBI:15379"/>
        <dbReference type="ChEBI" id="CHEBI:16240"/>
        <dbReference type="ChEBI" id="CHEBI:25147"/>
        <dbReference type="ChEBI" id="CHEBI:36656"/>
    </reaction>
</comment>
<dbReference type="GO" id="GO:0010181">
    <property type="term" value="F:FMN binding"/>
    <property type="evidence" value="ECO:0007669"/>
    <property type="project" value="InterPro"/>
</dbReference>
<comment type="catalytic activity">
    <reaction evidence="11">
        <text>2-hydroxyoctadecanoate + O2 = 2-oxooctadecanoate + H2O2</text>
        <dbReference type="Rhea" id="RHEA:68964"/>
        <dbReference type="ChEBI" id="CHEBI:15379"/>
        <dbReference type="ChEBI" id="CHEBI:16240"/>
        <dbReference type="ChEBI" id="CHEBI:17162"/>
        <dbReference type="ChEBI" id="CHEBI:76724"/>
    </reaction>
</comment>
<dbReference type="PROSITE" id="PS00557">
    <property type="entry name" value="FMN_HYDROXY_ACID_DH_1"/>
    <property type="match status" value="1"/>
</dbReference>
<feature type="binding site" evidence="15">
    <location>
        <begin position="100"/>
        <end position="102"/>
    </location>
    <ligand>
        <name>FMN</name>
        <dbReference type="ChEBI" id="CHEBI:58210"/>
    </ligand>
</feature>
<evidence type="ECO:0000256" key="14">
    <source>
        <dbReference type="PIRSR" id="PIRSR000138-1"/>
    </source>
</evidence>
<dbReference type="EMBL" id="JABBVZ010000041">
    <property type="protein sequence ID" value="NMP23154.1"/>
    <property type="molecule type" value="Genomic_DNA"/>
</dbReference>
<dbReference type="Proteomes" id="UP000533476">
    <property type="component" value="Unassembled WGS sequence"/>
</dbReference>
<gene>
    <name evidence="17" type="ORF">HIJ39_12465</name>
</gene>
<dbReference type="PROSITE" id="PS51349">
    <property type="entry name" value="FMN_HYDROXY_ACID_DH_2"/>
    <property type="match status" value="1"/>
</dbReference>
<dbReference type="InterPro" id="IPR037396">
    <property type="entry name" value="FMN_HAD"/>
</dbReference>
<comment type="catalytic activity">
    <reaction evidence="9">
        <text>(S)-lactate + O2 = pyruvate + H2O2</text>
        <dbReference type="Rhea" id="RHEA:55868"/>
        <dbReference type="ChEBI" id="CHEBI:15361"/>
        <dbReference type="ChEBI" id="CHEBI:15379"/>
        <dbReference type="ChEBI" id="CHEBI:16240"/>
        <dbReference type="ChEBI" id="CHEBI:16651"/>
    </reaction>
    <physiologicalReaction direction="left-to-right" evidence="9">
        <dbReference type="Rhea" id="RHEA:55869"/>
    </physiologicalReaction>
</comment>
<evidence type="ECO:0000256" key="10">
    <source>
        <dbReference type="ARBA" id="ARBA00050549"/>
    </source>
</evidence>
<keyword evidence="18" id="KW-1185">Reference proteome</keyword>
<feature type="binding site" evidence="15">
    <location>
        <begin position="339"/>
        <end position="340"/>
    </location>
    <ligand>
        <name>FMN</name>
        <dbReference type="ChEBI" id="CHEBI:58210"/>
    </ligand>
</feature>
<dbReference type="AlphaFoldDB" id="A0A7Y0L756"/>